<feature type="non-terminal residue" evidence="1">
    <location>
        <position position="1"/>
    </location>
</feature>
<organism evidence="1">
    <name type="scientific">marine sediment metagenome</name>
    <dbReference type="NCBI Taxonomy" id="412755"/>
    <lineage>
        <taxon>unclassified sequences</taxon>
        <taxon>metagenomes</taxon>
        <taxon>ecological metagenomes</taxon>
    </lineage>
</organism>
<name>X1MQW5_9ZZZZ</name>
<gene>
    <name evidence="1" type="ORF">S06H3_47341</name>
</gene>
<evidence type="ECO:0008006" key="2">
    <source>
        <dbReference type="Google" id="ProtNLM"/>
    </source>
</evidence>
<dbReference type="GO" id="GO:0030170">
    <property type="term" value="F:pyridoxal phosphate binding"/>
    <property type="evidence" value="ECO:0007669"/>
    <property type="project" value="TreeGrafter"/>
</dbReference>
<reference evidence="1" key="1">
    <citation type="journal article" date="2014" name="Front. Microbiol.">
        <title>High frequency of phylogenetically diverse reductive dehalogenase-homologous genes in deep subseafloor sedimentary metagenomes.</title>
        <authorList>
            <person name="Kawai M."/>
            <person name="Futagami T."/>
            <person name="Toyoda A."/>
            <person name="Takaki Y."/>
            <person name="Nishi S."/>
            <person name="Hori S."/>
            <person name="Arai W."/>
            <person name="Tsubouchi T."/>
            <person name="Morono Y."/>
            <person name="Uchiyama I."/>
            <person name="Ito T."/>
            <person name="Fujiyama A."/>
            <person name="Inagaki F."/>
            <person name="Takami H."/>
        </authorList>
    </citation>
    <scope>NUCLEOTIDE SEQUENCE</scope>
    <source>
        <strain evidence="1">Expedition CK06-06</strain>
    </source>
</reference>
<dbReference type="PANTHER" id="PTHR30244:SF34">
    <property type="entry name" value="DTDP-4-AMINO-4,6-DIDEOXYGALACTOSE TRANSAMINASE"/>
    <property type="match status" value="1"/>
</dbReference>
<comment type="caution">
    <text evidence="1">The sequence shown here is derived from an EMBL/GenBank/DDBJ whole genome shotgun (WGS) entry which is preliminary data.</text>
</comment>
<accession>X1MQW5</accession>
<evidence type="ECO:0000313" key="1">
    <source>
        <dbReference type="EMBL" id="GAI33713.1"/>
    </source>
</evidence>
<dbReference type="PANTHER" id="PTHR30244">
    <property type="entry name" value="TRANSAMINASE"/>
    <property type="match status" value="1"/>
</dbReference>
<dbReference type="InterPro" id="IPR015421">
    <property type="entry name" value="PyrdxlP-dep_Trfase_major"/>
</dbReference>
<protein>
    <recommendedName>
        <fullName evidence="2">Aminotransferase DegT</fullName>
    </recommendedName>
</protein>
<dbReference type="GO" id="GO:0000271">
    <property type="term" value="P:polysaccharide biosynthetic process"/>
    <property type="evidence" value="ECO:0007669"/>
    <property type="project" value="TreeGrafter"/>
</dbReference>
<sequence>DRIVDISRAHNLYIVEDAAPAIGAEFNGKKTGTFGDFAAFSFQGAKLVVSGEGGMLVTNNKELYEKVYKLWDQGRVPGTFWIDQLGWKYKMSNIQAAIGLAQLERLDELISIKRRIFSWYVEGLKKVAGIQLNHETSGSRSIYWMCSLMLDEGVGITRDELCAELKKRNIDTRPVFPTISQYPIWPVKQKSQPVASRVATQSSSEASILF</sequence>
<dbReference type="GO" id="GO:0008483">
    <property type="term" value="F:transaminase activity"/>
    <property type="evidence" value="ECO:0007669"/>
    <property type="project" value="TreeGrafter"/>
</dbReference>
<proteinExistence type="predicted"/>
<dbReference type="InterPro" id="IPR015424">
    <property type="entry name" value="PyrdxlP-dep_Trfase"/>
</dbReference>
<dbReference type="AlphaFoldDB" id="X1MQW5"/>
<dbReference type="Gene3D" id="3.40.640.10">
    <property type="entry name" value="Type I PLP-dependent aspartate aminotransferase-like (Major domain)"/>
    <property type="match status" value="1"/>
</dbReference>
<dbReference type="InterPro" id="IPR000653">
    <property type="entry name" value="DegT/StrS_aminotransferase"/>
</dbReference>
<dbReference type="EMBL" id="BARV01029730">
    <property type="protein sequence ID" value="GAI33713.1"/>
    <property type="molecule type" value="Genomic_DNA"/>
</dbReference>
<dbReference type="SUPFAM" id="SSF53383">
    <property type="entry name" value="PLP-dependent transferases"/>
    <property type="match status" value="1"/>
</dbReference>
<dbReference type="Pfam" id="PF01041">
    <property type="entry name" value="DegT_DnrJ_EryC1"/>
    <property type="match status" value="1"/>
</dbReference>